<dbReference type="Pfam" id="PF00158">
    <property type="entry name" value="Sigma54_activat"/>
    <property type="match status" value="1"/>
</dbReference>
<dbReference type="GO" id="GO:0006355">
    <property type="term" value="P:regulation of DNA-templated transcription"/>
    <property type="evidence" value="ECO:0007669"/>
    <property type="project" value="InterPro"/>
</dbReference>
<dbReference type="SUPFAM" id="SSF46689">
    <property type="entry name" value="Homeodomain-like"/>
    <property type="match status" value="1"/>
</dbReference>
<dbReference type="GO" id="GO:0043565">
    <property type="term" value="F:sequence-specific DNA binding"/>
    <property type="evidence" value="ECO:0007669"/>
    <property type="project" value="InterPro"/>
</dbReference>
<dbReference type="InterPro" id="IPR009057">
    <property type="entry name" value="Homeodomain-like_sf"/>
</dbReference>
<dbReference type="Proteomes" id="UP000308488">
    <property type="component" value="Unassembled WGS sequence"/>
</dbReference>
<keyword evidence="1" id="KW-0547">Nucleotide-binding</keyword>
<comment type="caution">
    <text evidence="6">The sequence shown here is derived from an EMBL/GenBank/DDBJ whole genome shotgun (WGS) entry which is preliminary data.</text>
</comment>
<dbReference type="PANTHER" id="PTHR32071">
    <property type="entry name" value="TRANSCRIPTIONAL REGULATORY PROTEIN"/>
    <property type="match status" value="1"/>
</dbReference>
<accession>A0A4U6R4L6</accession>
<name>A0A4U6R4L6_9GAMM</name>
<dbReference type="Pfam" id="PF20161">
    <property type="entry name" value="VpsR"/>
    <property type="match status" value="1"/>
</dbReference>
<dbReference type="FunFam" id="3.40.50.300:FF:000006">
    <property type="entry name" value="DNA-binding transcriptional regulator NtrC"/>
    <property type="match status" value="1"/>
</dbReference>
<keyword evidence="2" id="KW-0067">ATP-binding</keyword>
<dbReference type="RefSeq" id="WP_137436069.1">
    <property type="nucleotide sequence ID" value="NZ_JANRHC010000006.1"/>
</dbReference>
<dbReference type="InterPro" id="IPR027417">
    <property type="entry name" value="P-loop_NTPase"/>
</dbReference>
<sequence>MKEKRPLIWLSAEYSGFATQAAELREWQLIPIAIDAELPHGDIPSDSTWVGVFDVSELSSDQLAVATSWLEALRVGHWVAVLEPAQIDSPEICGLINRYCEDYHTLPIQYERLHGILGHLWGMSELHERASRSAPLSYHDIALEGESLAIRQTRELLGKFAHTEEPVLIYGENGTGKEAAAKFIHNNSPRRNKPLVVVNCAALPPSLTQNELFGHEKGSFTHALSAQKGRIETADGGTLLLVGVDELNLEQQSAILRFLQEGQIERIGGYRTIEVDARLIATSTSPLEQLVASGRFRSDVFYRLGSLHVLLPPLRERKEDILLLANRILSATPTSAGPRRLADTTTLCLAEHPWPGNLRELQNRMRQALLLGEGLVIKPDDMGFGQTSTNTENQSQELSLDAFRSQADRRAISVSLALAQNNISAAARLLNISRVSFYRLMDKHQVLHKTSVSPSKSD</sequence>
<dbReference type="EMBL" id="SZYH01000001">
    <property type="protein sequence ID" value="TKV68453.1"/>
    <property type="molecule type" value="Genomic_DNA"/>
</dbReference>
<dbReference type="InterPro" id="IPR003593">
    <property type="entry name" value="AAA+_ATPase"/>
</dbReference>
<dbReference type="InterPro" id="IPR002078">
    <property type="entry name" value="Sigma_54_int"/>
</dbReference>
<dbReference type="Pfam" id="PF25601">
    <property type="entry name" value="AAA_lid_14"/>
    <property type="match status" value="1"/>
</dbReference>
<dbReference type="PANTHER" id="PTHR32071:SF120">
    <property type="entry name" value="TRANSCRIPTIONAL REGULATOR-RELATED"/>
    <property type="match status" value="1"/>
</dbReference>
<dbReference type="AlphaFoldDB" id="A0A4U6R4L6"/>
<evidence type="ECO:0000313" key="6">
    <source>
        <dbReference type="EMBL" id="TKV68453.1"/>
    </source>
</evidence>
<keyword evidence="7" id="KW-1185">Reference proteome</keyword>
<dbReference type="Gene3D" id="3.40.50.300">
    <property type="entry name" value="P-loop containing nucleotide triphosphate hydrolases"/>
    <property type="match status" value="1"/>
</dbReference>
<dbReference type="SUPFAM" id="SSF52540">
    <property type="entry name" value="P-loop containing nucleoside triphosphate hydrolases"/>
    <property type="match status" value="1"/>
</dbReference>
<dbReference type="InterPro" id="IPR025944">
    <property type="entry name" value="Sigma_54_int_dom_CS"/>
</dbReference>
<dbReference type="GO" id="GO:0005524">
    <property type="term" value="F:ATP binding"/>
    <property type="evidence" value="ECO:0007669"/>
    <property type="project" value="UniProtKB-KW"/>
</dbReference>
<dbReference type="InterPro" id="IPR058031">
    <property type="entry name" value="AAA_lid_NorR"/>
</dbReference>
<dbReference type="Gene3D" id="1.10.10.60">
    <property type="entry name" value="Homeodomain-like"/>
    <property type="match status" value="1"/>
</dbReference>
<keyword evidence="3" id="KW-0805">Transcription regulation</keyword>
<dbReference type="PROSITE" id="PS50045">
    <property type="entry name" value="SIGMA54_INTERACT_4"/>
    <property type="match status" value="1"/>
</dbReference>
<organism evidence="6 7">
    <name type="scientific">Marinobacter panjinensis</name>
    <dbReference type="NCBI Taxonomy" id="2576384"/>
    <lineage>
        <taxon>Bacteria</taxon>
        <taxon>Pseudomonadati</taxon>
        <taxon>Pseudomonadota</taxon>
        <taxon>Gammaproteobacteria</taxon>
        <taxon>Pseudomonadales</taxon>
        <taxon>Marinobacteraceae</taxon>
        <taxon>Marinobacter</taxon>
    </lineage>
</organism>
<dbReference type="CDD" id="cd00009">
    <property type="entry name" value="AAA"/>
    <property type="match status" value="1"/>
</dbReference>
<dbReference type="SMART" id="SM00382">
    <property type="entry name" value="AAA"/>
    <property type="match status" value="1"/>
</dbReference>
<evidence type="ECO:0000256" key="4">
    <source>
        <dbReference type="ARBA" id="ARBA00023163"/>
    </source>
</evidence>
<protein>
    <submittedName>
        <fullName evidence="6">Sigma-54-dependent Fis family transcriptional regulator</fullName>
    </submittedName>
</protein>
<keyword evidence="4" id="KW-0804">Transcription</keyword>
<reference evidence="6 7" key="1">
    <citation type="submission" date="2019-05" db="EMBL/GenBank/DDBJ databases">
        <title>Marinobacter panjinensis sp. nov., a moderately halophilic bacterium isolated from sea tidal flat environment.</title>
        <authorList>
            <person name="Yang W."/>
            <person name="An M."/>
            <person name="He W."/>
            <person name="Luo X."/>
            <person name="Zhu L."/>
            <person name="Chen G."/>
            <person name="Zhang Y."/>
            <person name="Wang Y."/>
        </authorList>
    </citation>
    <scope>NUCLEOTIDE SEQUENCE [LARGE SCALE GENOMIC DNA]</scope>
    <source>
        <strain evidence="6 7">PJ-16</strain>
    </source>
</reference>
<dbReference type="InterPro" id="IPR002197">
    <property type="entry name" value="HTH_Fis"/>
</dbReference>
<evidence type="ECO:0000259" key="5">
    <source>
        <dbReference type="PROSITE" id="PS50045"/>
    </source>
</evidence>
<dbReference type="Gene3D" id="1.10.8.60">
    <property type="match status" value="1"/>
</dbReference>
<proteinExistence type="predicted"/>
<evidence type="ECO:0000256" key="2">
    <source>
        <dbReference type="ARBA" id="ARBA00022840"/>
    </source>
</evidence>
<evidence type="ECO:0000256" key="3">
    <source>
        <dbReference type="ARBA" id="ARBA00023015"/>
    </source>
</evidence>
<dbReference type="InterPro" id="IPR045343">
    <property type="entry name" value="VpsR"/>
</dbReference>
<dbReference type="Pfam" id="PF02954">
    <property type="entry name" value="HTH_8"/>
    <property type="match status" value="1"/>
</dbReference>
<evidence type="ECO:0000313" key="7">
    <source>
        <dbReference type="Proteomes" id="UP000308488"/>
    </source>
</evidence>
<dbReference type="PROSITE" id="PS00688">
    <property type="entry name" value="SIGMA54_INTERACT_3"/>
    <property type="match status" value="1"/>
</dbReference>
<gene>
    <name evidence="6" type="ORF">FDP08_10325</name>
</gene>
<evidence type="ECO:0000256" key="1">
    <source>
        <dbReference type="ARBA" id="ARBA00022741"/>
    </source>
</evidence>
<feature type="domain" description="Sigma-54 factor interaction" evidence="5">
    <location>
        <begin position="143"/>
        <end position="370"/>
    </location>
</feature>
<dbReference type="OrthoDB" id="9804019at2"/>